<gene>
    <name evidence="1" type="ORF">GCM10010411_90930</name>
</gene>
<proteinExistence type="predicted"/>
<evidence type="ECO:0000313" key="1">
    <source>
        <dbReference type="EMBL" id="GAA2637298.1"/>
    </source>
</evidence>
<evidence type="ECO:0000313" key="2">
    <source>
        <dbReference type="Proteomes" id="UP001501509"/>
    </source>
</evidence>
<reference evidence="1 2" key="1">
    <citation type="journal article" date="2019" name="Int. J. Syst. Evol. Microbiol.">
        <title>The Global Catalogue of Microorganisms (GCM) 10K type strain sequencing project: providing services to taxonomists for standard genome sequencing and annotation.</title>
        <authorList>
            <consortium name="The Broad Institute Genomics Platform"/>
            <consortium name="The Broad Institute Genome Sequencing Center for Infectious Disease"/>
            <person name="Wu L."/>
            <person name="Ma J."/>
        </authorList>
    </citation>
    <scope>NUCLEOTIDE SEQUENCE [LARGE SCALE GENOMIC DNA]</scope>
    <source>
        <strain evidence="1 2">JCM 6833</strain>
    </source>
</reference>
<accession>A0ABN3QWP5</accession>
<dbReference type="Proteomes" id="UP001501509">
    <property type="component" value="Unassembled WGS sequence"/>
</dbReference>
<comment type="caution">
    <text evidence="1">The sequence shown here is derived from an EMBL/GenBank/DDBJ whole genome shotgun (WGS) entry which is preliminary data.</text>
</comment>
<keyword evidence="2" id="KW-1185">Reference proteome</keyword>
<dbReference type="RefSeq" id="WP_344549011.1">
    <property type="nucleotide sequence ID" value="NZ_BAAATD010000022.1"/>
</dbReference>
<name>A0ABN3QWP5_9ACTN</name>
<protein>
    <submittedName>
        <fullName evidence="1">Uncharacterized protein</fullName>
    </submittedName>
</protein>
<sequence>MTPELKTALNELRRVRAMRPQDSASAAAFAEWREAIALVLDELAGHLLFPEDRLRAAVEAATARDEAAQLRFPPT</sequence>
<dbReference type="EMBL" id="BAAATD010000022">
    <property type="protein sequence ID" value="GAA2637298.1"/>
    <property type="molecule type" value="Genomic_DNA"/>
</dbReference>
<organism evidence="1 2">
    <name type="scientific">Actinomadura fulvescens</name>
    <dbReference type="NCBI Taxonomy" id="46160"/>
    <lineage>
        <taxon>Bacteria</taxon>
        <taxon>Bacillati</taxon>
        <taxon>Actinomycetota</taxon>
        <taxon>Actinomycetes</taxon>
        <taxon>Streptosporangiales</taxon>
        <taxon>Thermomonosporaceae</taxon>
        <taxon>Actinomadura</taxon>
    </lineage>
</organism>